<protein>
    <recommendedName>
        <fullName evidence="3">Reverse transcriptase</fullName>
    </recommendedName>
</protein>
<evidence type="ECO:0008006" key="3">
    <source>
        <dbReference type="Google" id="ProtNLM"/>
    </source>
</evidence>
<name>A0AAE0AK59_9ROSI</name>
<dbReference type="AlphaFoldDB" id="A0AAE0AK59"/>
<accession>A0AAE0AK59</accession>
<comment type="caution">
    <text evidence="1">The sequence shown here is derived from an EMBL/GenBank/DDBJ whole genome shotgun (WGS) entry which is preliminary data.</text>
</comment>
<sequence length="259" mass="28545">MALKVDMSKAYDRVEWLFLEKMMASMGFPEVWISHVMRCISSVSFSYILNGEVRALVNAAVSNGAISGFQFNRAGPIVSHLMFVDDSMLFTNATSDNCTFIRKLLDDYAGASGQLINFEKSALCVSNSVGKAEGSRLASIIGVQWVKCHDSEKWVQGWSNQVVKWCRPDVGTFKANTDDAVCEATKKIGIGIIVRDHEGEVIDWINLGKASFADVGTVINDILVLVKGFPISFVFELIVWHTAHSLAKLALSLSEHQFA</sequence>
<keyword evidence="2" id="KW-1185">Reference proteome</keyword>
<reference evidence="1" key="1">
    <citation type="journal article" date="2023" name="Plant J.">
        <title>Genome sequences and population genomics provide insights into the demographic history, inbreeding, and mutation load of two 'living fossil' tree species of Dipteronia.</title>
        <authorList>
            <person name="Feng Y."/>
            <person name="Comes H.P."/>
            <person name="Chen J."/>
            <person name="Zhu S."/>
            <person name="Lu R."/>
            <person name="Zhang X."/>
            <person name="Li P."/>
            <person name="Qiu J."/>
            <person name="Olsen K.M."/>
            <person name="Qiu Y."/>
        </authorList>
    </citation>
    <scope>NUCLEOTIDE SEQUENCE</scope>
    <source>
        <strain evidence="1">NBL</strain>
    </source>
</reference>
<organism evidence="1 2">
    <name type="scientific">Dipteronia sinensis</name>
    <dbReference type="NCBI Taxonomy" id="43782"/>
    <lineage>
        <taxon>Eukaryota</taxon>
        <taxon>Viridiplantae</taxon>
        <taxon>Streptophyta</taxon>
        <taxon>Embryophyta</taxon>
        <taxon>Tracheophyta</taxon>
        <taxon>Spermatophyta</taxon>
        <taxon>Magnoliopsida</taxon>
        <taxon>eudicotyledons</taxon>
        <taxon>Gunneridae</taxon>
        <taxon>Pentapetalae</taxon>
        <taxon>rosids</taxon>
        <taxon>malvids</taxon>
        <taxon>Sapindales</taxon>
        <taxon>Sapindaceae</taxon>
        <taxon>Hippocastanoideae</taxon>
        <taxon>Acereae</taxon>
        <taxon>Dipteronia</taxon>
    </lineage>
</organism>
<proteinExistence type="predicted"/>
<evidence type="ECO:0000313" key="1">
    <source>
        <dbReference type="EMBL" id="KAK3218877.1"/>
    </source>
</evidence>
<gene>
    <name evidence="1" type="ORF">Dsin_012847</name>
</gene>
<dbReference type="Proteomes" id="UP001281410">
    <property type="component" value="Unassembled WGS sequence"/>
</dbReference>
<dbReference type="EMBL" id="JANJYJ010000004">
    <property type="protein sequence ID" value="KAK3218877.1"/>
    <property type="molecule type" value="Genomic_DNA"/>
</dbReference>
<evidence type="ECO:0000313" key="2">
    <source>
        <dbReference type="Proteomes" id="UP001281410"/>
    </source>
</evidence>